<evidence type="ECO:0000313" key="6">
    <source>
        <dbReference type="EMBL" id="MDO5457619.1"/>
    </source>
</evidence>
<comment type="similarity">
    <text evidence="1 5">Belongs to the metallo-dependent hydrolases superfamily. CpsB/CapC family.</text>
</comment>
<dbReference type="Gene3D" id="3.20.20.140">
    <property type="entry name" value="Metal-dependent hydrolases"/>
    <property type="match status" value="1"/>
</dbReference>
<dbReference type="EC" id="3.1.3.48" evidence="5"/>
<dbReference type="PANTHER" id="PTHR39181:SF1">
    <property type="entry name" value="TYROSINE-PROTEIN PHOSPHATASE YWQE"/>
    <property type="match status" value="1"/>
</dbReference>
<dbReference type="GO" id="GO:0030145">
    <property type="term" value="F:manganese ion binding"/>
    <property type="evidence" value="ECO:0007669"/>
    <property type="project" value="UniProtKB-UniRule"/>
</dbReference>
<gene>
    <name evidence="6" type="ORF">Q4F26_04660</name>
</gene>
<dbReference type="Proteomes" id="UP001171751">
    <property type="component" value="Unassembled WGS sequence"/>
</dbReference>
<dbReference type="EMBL" id="JAUNQW010000018">
    <property type="protein sequence ID" value="MDO5457619.1"/>
    <property type="molecule type" value="Genomic_DNA"/>
</dbReference>
<dbReference type="SUPFAM" id="SSF89550">
    <property type="entry name" value="PHP domain-like"/>
    <property type="match status" value="1"/>
</dbReference>
<keyword evidence="2 5" id="KW-0378">Hydrolase</keyword>
<dbReference type="InterPro" id="IPR016195">
    <property type="entry name" value="Pol/histidinol_Pase-like"/>
</dbReference>
<dbReference type="AlphaFoldDB" id="A0AA43ZS90"/>
<dbReference type="InterPro" id="IPR016667">
    <property type="entry name" value="Caps_polysacc_synth_CpsB/CapC"/>
</dbReference>
<keyword evidence="3 5" id="KW-0904">Protein phosphatase</keyword>
<comment type="caution">
    <text evidence="6">The sequence shown here is derived from an EMBL/GenBank/DDBJ whole genome shotgun (WGS) entry which is preliminary data.</text>
</comment>
<organism evidence="6 7">
    <name type="scientific">Atopococcus tabaci</name>
    <dbReference type="NCBI Taxonomy" id="269774"/>
    <lineage>
        <taxon>Bacteria</taxon>
        <taxon>Bacillati</taxon>
        <taxon>Bacillota</taxon>
        <taxon>Bacilli</taxon>
        <taxon>Lactobacillales</taxon>
        <taxon>Carnobacteriaceae</taxon>
        <taxon>Atopococcus</taxon>
    </lineage>
</organism>
<dbReference type="PIRSF" id="PIRSF016557">
    <property type="entry name" value="Caps_synth_CpsB"/>
    <property type="match status" value="1"/>
</dbReference>
<accession>A0AA43ZS90</accession>
<sequence length="258" mass="29386">MIDLHNHLLPNLDDGSQSFEESLQLALKLVEEGVTQAVVTPHHMNGKYVNPAGKINQVTAQFQDYLDQAEVPLQVFPGQEVRIHAHLIESIREGEIQFLDREKHYLLLEFPTAHIPDYTEDVIYDLKHLGVTPIIAHPERNHAIQKDPRLLFDLINQGCLSQVTAASLAGVFGSDVKKQALEMLDHHLAHLVASDMHDLGFRQAYLEEAFTFLEKELGPDRVRQIQEYARQVINGVKIKAPSAQVLPQKKRRRWFGLF</sequence>
<evidence type="ECO:0000256" key="5">
    <source>
        <dbReference type="PIRNR" id="PIRNR016557"/>
    </source>
</evidence>
<protein>
    <recommendedName>
        <fullName evidence="5">Tyrosine-protein phosphatase</fullName>
        <ecNumber evidence="5">3.1.3.48</ecNumber>
    </recommendedName>
</protein>
<evidence type="ECO:0000313" key="7">
    <source>
        <dbReference type="Proteomes" id="UP001171751"/>
    </source>
</evidence>
<name>A0AA43ZS90_9LACT</name>
<keyword evidence="7" id="KW-1185">Reference proteome</keyword>
<reference evidence="6" key="1">
    <citation type="submission" date="2023-07" db="EMBL/GenBank/DDBJ databases">
        <title>Between Cages and Wild: Unraveling the Impact of Captivity on Animal Microbiomes and Antimicrobial Resistance.</title>
        <authorList>
            <person name="Schmartz G.P."/>
            <person name="Rehner J."/>
            <person name="Schuff M.J."/>
            <person name="Becker S.L."/>
            <person name="Kravczyk M."/>
            <person name="Gurevich A."/>
            <person name="Francke R."/>
            <person name="Mueller R."/>
            <person name="Keller V."/>
            <person name="Keller A."/>
        </authorList>
    </citation>
    <scope>NUCLEOTIDE SEQUENCE</scope>
    <source>
        <strain evidence="6">S39M_St_73</strain>
    </source>
</reference>
<evidence type="ECO:0000256" key="2">
    <source>
        <dbReference type="ARBA" id="ARBA00022801"/>
    </source>
</evidence>
<proteinExistence type="inferred from homology"/>
<dbReference type="GO" id="GO:0004725">
    <property type="term" value="F:protein tyrosine phosphatase activity"/>
    <property type="evidence" value="ECO:0007669"/>
    <property type="project" value="UniProtKB-UniRule"/>
</dbReference>
<evidence type="ECO:0000256" key="4">
    <source>
        <dbReference type="ARBA" id="ARBA00051722"/>
    </source>
</evidence>
<evidence type="ECO:0000256" key="3">
    <source>
        <dbReference type="ARBA" id="ARBA00022912"/>
    </source>
</evidence>
<dbReference type="PANTHER" id="PTHR39181">
    <property type="entry name" value="TYROSINE-PROTEIN PHOSPHATASE YWQE"/>
    <property type="match status" value="1"/>
</dbReference>
<dbReference type="Pfam" id="PF19567">
    <property type="entry name" value="CpsB_CapC"/>
    <property type="match status" value="1"/>
</dbReference>
<comment type="catalytic activity">
    <reaction evidence="4 5">
        <text>O-phospho-L-tyrosyl-[protein] + H2O = L-tyrosyl-[protein] + phosphate</text>
        <dbReference type="Rhea" id="RHEA:10684"/>
        <dbReference type="Rhea" id="RHEA-COMP:10136"/>
        <dbReference type="Rhea" id="RHEA-COMP:20101"/>
        <dbReference type="ChEBI" id="CHEBI:15377"/>
        <dbReference type="ChEBI" id="CHEBI:43474"/>
        <dbReference type="ChEBI" id="CHEBI:46858"/>
        <dbReference type="ChEBI" id="CHEBI:61978"/>
        <dbReference type="EC" id="3.1.3.48"/>
    </reaction>
</comment>
<evidence type="ECO:0000256" key="1">
    <source>
        <dbReference type="ARBA" id="ARBA00005750"/>
    </source>
</evidence>